<sequence length="240" mass="26682">MIATAMKYLNSIATPALIELEQRPYTTAQVFPVKTPLPAALEINTLAGIKDYLNENTDGLELDRLMIHVLSAKRVLVRSRLLGPFEDRAEYVAATHKQPEFKFGQYVDIESFIIELQSKFLQDETTAAILQLIGTITDDQIQIYADDGVTQAVTAKNSVGMLQQATVPNPVILRPRRSFNEIDQVPGRFVLRMKSGTNTGNGRPAVALFEADGGMWESNAVENIFVWLRDSCPTDVAIIR</sequence>
<accession>A0A6J5SDR4</accession>
<gene>
    <name evidence="1" type="ORF">UFOVP1419_13</name>
</gene>
<organism evidence="1">
    <name type="scientific">uncultured Caudovirales phage</name>
    <dbReference type="NCBI Taxonomy" id="2100421"/>
    <lineage>
        <taxon>Viruses</taxon>
        <taxon>Duplodnaviria</taxon>
        <taxon>Heunggongvirae</taxon>
        <taxon>Uroviricota</taxon>
        <taxon>Caudoviricetes</taxon>
        <taxon>Peduoviridae</taxon>
        <taxon>Maltschvirus</taxon>
        <taxon>Maltschvirus maltsch</taxon>
    </lineage>
</organism>
<evidence type="ECO:0000313" key="1">
    <source>
        <dbReference type="EMBL" id="CAB4211731.1"/>
    </source>
</evidence>
<proteinExistence type="predicted"/>
<dbReference type="EMBL" id="LR797377">
    <property type="protein sequence ID" value="CAB4211731.1"/>
    <property type="molecule type" value="Genomic_DNA"/>
</dbReference>
<protein>
    <submittedName>
        <fullName evidence="1">Uncharacterized protein</fullName>
    </submittedName>
</protein>
<name>A0A6J5SDR4_9CAUD</name>
<reference evidence="1" key="1">
    <citation type="submission" date="2020-05" db="EMBL/GenBank/DDBJ databases">
        <authorList>
            <person name="Chiriac C."/>
            <person name="Salcher M."/>
            <person name="Ghai R."/>
            <person name="Kavagutti S V."/>
        </authorList>
    </citation>
    <scope>NUCLEOTIDE SEQUENCE</scope>
</reference>